<reference evidence="3" key="1">
    <citation type="journal article" date="2019" name="Int. J. Syst. Evol. Microbiol.">
        <title>The Global Catalogue of Microorganisms (GCM) 10K type strain sequencing project: providing services to taxonomists for standard genome sequencing and annotation.</title>
        <authorList>
            <consortium name="The Broad Institute Genomics Platform"/>
            <consortium name="The Broad Institute Genome Sequencing Center for Infectious Disease"/>
            <person name="Wu L."/>
            <person name="Ma J."/>
        </authorList>
    </citation>
    <scope>NUCLEOTIDE SEQUENCE [LARGE SCALE GENOMIC DNA]</scope>
    <source>
        <strain evidence="3">JCM 17919</strain>
    </source>
</reference>
<feature type="signal peptide" evidence="1">
    <location>
        <begin position="1"/>
        <end position="18"/>
    </location>
</feature>
<evidence type="ECO:0000313" key="2">
    <source>
        <dbReference type="EMBL" id="GAA4317638.1"/>
    </source>
</evidence>
<accession>A0ABP8G5D4</accession>
<dbReference type="RefSeq" id="WP_345252654.1">
    <property type="nucleotide sequence ID" value="NZ_BAABGY010000001.1"/>
</dbReference>
<keyword evidence="1" id="KW-0732">Signal</keyword>
<proteinExistence type="predicted"/>
<feature type="chain" id="PRO_5047479430" evidence="1">
    <location>
        <begin position="19"/>
        <end position="245"/>
    </location>
</feature>
<evidence type="ECO:0000313" key="3">
    <source>
        <dbReference type="Proteomes" id="UP001501725"/>
    </source>
</evidence>
<dbReference type="EMBL" id="BAABGY010000001">
    <property type="protein sequence ID" value="GAA4317638.1"/>
    <property type="molecule type" value="Genomic_DNA"/>
</dbReference>
<keyword evidence="3" id="KW-1185">Reference proteome</keyword>
<name>A0ABP8G5D4_9BACT</name>
<evidence type="ECO:0000256" key="1">
    <source>
        <dbReference type="SAM" id="SignalP"/>
    </source>
</evidence>
<gene>
    <name evidence="2" type="ORF">GCM10023184_01390</name>
</gene>
<dbReference type="PROSITE" id="PS51257">
    <property type="entry name" value="PROKAR_LIPOPROTEIN"/>
    <property type="match status" value="1"/>
</dbReference>
<sequence>MKITKLLPLLGLALLVLASCKKKSDDTDNNTPTVDANGNLRVASDADGAVYAIKMHLHEGHNGTSVDEMYTAYAWFGSQTAFKPAGEVKVNGYDLMNFGGINYYGYAGFDQLFPNNTATWTVQGDAAAGVPGFTHTDNTAFASGGQFTLPASININNSFTLNFTPINNVAGVVFSIIGNNGEKHKAVANGASSVTFTSAEMKEVAYTQDQIGFQITSVAYTQQTINGKKIYFVKQNQHARETVTQ</sequence>
<comment type="caution">
    <text evidence="2">The sequence shown here is derived from an EMBL/GenBank/DDBJ whole genome shotgun (WGS) entry which is preliminary data.</text>
</comment>
<dbReference type="Proteomes" id="UP001501725">
    <property type="component" value="Unassembled WGS sequence"/>
</dbReference>
<protein>
    <submittedName>
        <fullName evidence="2">Uncharacterized protein</fullName>
    </submittedName>
</protein>
<organism evidence="2 3">
    <name type="scientific">Flaviaesturariibacter amylovorans</name>
    <dbReference type="NCBI Taxonomy" id="1084520"/>
    <lineage>
        <taxon>Bacteria</taxon>
        <taxon>Pseudomonadati</taxon>
        <taxon>Bacteroidota</taxon>
        <taxon>Chitinophagia</taxon>
        <taxon>Chitinophagales</taxon>
        <taxon>Chitinophagaceae</taxon>
        <taxon>Flaviaestuariibacter</taxon>
    </lineage>
</organism>